<dbReference type="AlphaFoldDB" id="A0A380MK89"/>
<keyword evidence="3" id="KW-1185">Reference proteome</keyword>
<dbReference type="PROSITE" id="PS51257">
    <property type="entry name" value="PROKAR_LIPOPROTEIN"/>
    <property type="match status" value="1"/>
</dbReference>
<protein>
    <recommendedName>
        <fullName evidence="4">Lipoprotein</fullName>
    </recommendedName>
</protein>
<evidence type="ECO:0000256" key="1">
    <source>
        <dbReference type="SAM" id="SignalP"/>
    </source>
</evidence>
<gene>
    <name evidence="2" type="ORF">NCTC10717_00605</name>
</gene>
<feature type="signal peptide" evidence="1">
    <location>
        <begin position="1"/>
        <end position="18"/>
    </location>
</feature>
<proteinExistence type="predicted"/>
<evidence type="ECO:0000313" key="2">
    <source>
        <dbReference type="EMBL" id="SUO92538.1"/>
    </source>
</evidence>
<dbReference type="RefSeq" id="WP_115217884.1">
    <property type="nucleotide sequence ID" value="NZ_UHIA01000003.1"/>
</dbReference>
<dbReference type="EMBL" id="UHIA01000003">
    <property type="protein sequence ID" value="SUO92538.1"/>
    <property type="molecule type" value="Genomic_DNA"/>
</dbReference>
<reference evidence="2 3" key="1">
    <citation type="submission" date="2018-06" db="EMBL/GenBank/DDBJ databases">
        <authorList>
            <consortium name="Pathogen Informatics"/>
            <person name="Doyle S."/>
        </authorList>
    </citation>
    <scope>NUCLEOTIDE SEQUENCE [LARGE SCALE GENOMIC DNA]</scope>
    <source>
        <strain evidence="2 3">NCTC10717</strain>
    </source>
</reference>
<keyword evidence="1" id="KW-0732">Signal</keyword>
<name>A0A380MK89_9GAMM</name>
<evidence type="ECO:0008006" key="4">
    <source>
        <dbReference type="Google" id="ProtNLM"/>
    </source>
</evidence>
<evidence type="ECO:0000313" key="3">
    <source>
        <dbReference type="Proteomes" id="UP000254575"/>
    </source>
</evidence>
<organism evidence="2 3">
    <name type="scientific">Suttonella indologenes</name>
    <dbReference type="NCBI Taxonomy" id="13276"/>
    <lineage>
        <taxon>Bacteria</taxon>
        <taxon>Pseudomonadati</taxon>
        <taxon>Pseudomonadota</taxon>
        <taxon>Gammaproteobacteria</taxon>
        <taxon>Cardiobacteriales</taxon>
        <taxon>Cardiobacteriaceae</taxon>
        <taxon>Suttonella</taxon>
    </lineage>
</organism>
<feature type="chain" id="PRO_5016830558" description="Lipoprotein" evidence="1">
    <location>
        <begin position="19"/>
        <end position="171"/>
    </location>
</feature>
<dbReference type="Proteomes" id="UP000254575">
    <property type="component" value="Unassembled WGS sequence"/>
</dbReference>
<accession>A0A380MK89</accession>
<sequence length="171" mass="18028">MKYSFLFASAIAATLAGCASSNHDDKAGVVTPADAASPNQQVPTFEQVIHLAYQCRGSDGKVAPLLVAGYGMVNGEPVAAQLTIGESTSPALALVKDAPNTDTINTFFGNGVTWTTERATLQNIGQAQGIMLTRRQMIEVNGKQEEVDNIMLKDCSVDPAATQSLVQQKAN</sequence>